<protein>
    <submittedName>
        <fullName evidence="1">Uncharacterized protein</fullName>
    </submittedName>
</protein>
<dbReference type="EMBL" id="CP038018">
    <property type="protein sequence ID" value="QED91189.1"/>
    <property type="molecule type" value="Genomic_DNA"/>
</dbReference>
<dbReference type="Pfam" id="PF03069">
    <property type="entry name" value="FmdA_AmdA"/>
    <property type="match status" value="1"/>
</dbReference>
<dbReference type="RefSeq" id="WP_082886585.1">
    <property type="nucleotide sequence ID" value="NZ_CP038018.1"/>
</dbReference>
<dbReference type="GO" id="GO:0016811">
    <property type="term" value="F:hydrolase activity, acting on carbon-nitrogen (but not peptide) bonds, in linear amides"/>
    <property type="evidence" value="ECO:0007669"/>
    <property type="project" value="InterPro"/>
</dbReference>
<keyword evidence="2" id="KW-1185">Reference proteome</keyword>
<gene>
    <name evidence="1" type="ORF">EZJ17_00030</name>
</gene>
<dbReference type="AlphaFoldDB" id="A0AAX1F500"/>
<reference evidence="2" key="1">
    <citation type="journal article" date="2019" name="J. Anim. Genet.">
        <title>Description and whole genome sequencing of Eikenella exigua sp. nov., isolated from brain abscess and blood.</title>
        <authorList>
            <person name="Stormo K.A."/>
            <person name="Nygaard R.M."/>
            <person name="Bruvold T.S."/>
            <person name="Dimmen G."/>
            <person name="Lindemann P.C."/>
            <person name="Jordal S."/>
            <person name="Kommedal O."/>
        </authorList>
    </citation>
    <scope>NUCLEOTIDE SEQUENCE [LARGE SCALE GENOMIC DNA]</scope>
    <source>
        <strain evidence="2">PXX</strain>
    </source>
</reference>
<dbReference type="KEGG" id="eex:EZJ17_00030"/>
<dbReference type="Proteomes" id="UP000326695">
    <property type="component" value="Chromosome"/>
</dbReference>
<organism evidence="1 2">
    <name type="scientific">Eikenella exigua</name>
    <dbReference type="NCBI Taxonomy" id="2528037"/>
    <lineage>
        <taxon>Bacteria</taxon>
        <taxon>Pseudomonadati</taxon>
        <taxon>Pseudomonadota</taxon>
        <taxon>Betaproteobacteria</taxon>
        <taxon>Neisseriales</taxon>
        <taxon>Neisseriaceae</taxon>
        <taxon>Eikenella</taxon>
    </lineage>
</organism>
<sequence>MNCGTPDAHGGNIGIETIAKGTTFLLPINVPGALLAMGYLHAGMSGGKVGISGLEIKGVMEVEVSVIKSHLYPLPLAVTTDCCTPSPPAPIWTRPPKPPP</sequence>
<evidence type="ECO:0000313" key="2">
    <source>
        <dbReference type="Proteomes" id="UP000326695"/>
    </source>
</evidence>
<dbReference type="InterPro" id="IPR004304">
    <property type="entry name" value="FmdA_AmdA"/>
</dbReference>
<dbReference type="PANTHER" id="PTHR31891:SF1">
    <property type="entry name" value="FORMAMIDASE C869.04-RELATED"/>
    <property type="match status" value="1"/>
</dbReference>
<proteinExistence type="predicted"/>
<name>A0AAX1F500_9NEIS</name>
<dbReference type="SUPFAM" id="SSF141130">
    <property type="entry name" value="Acetamidase/Formamidase-like"/>
    <property type="match status" value="1"/>
</dbReference>
<accession>A0AAX1F500</accession>
<dbReference type="Gene3D" id="2.60.120.580">
    <property type="entry name" value="Acetamidase/Formamidase-like domains"/>
    <property type="match status" value="1"/>
</dbReference>
<dbReference type="PANTHER" id="PTHR31891">
    <property type="entry name" value="FORMAMIDASE C869.04-RELATED"/>
    <property type="match status" value="1"/>
</dbReference>
<evidence type="ECO:0000313" key="1">
    <source>
        <dbReference type="EMBL" id="QED91189.1"/>
    </source>
</evidence>